<sequence length="43" mass="4690">MVHDWSVRSGLRRHAIQFGGKDSLRCRCGRLTDDSSGSQAGSV</sequence>
<dbReference type="AlphaFoldDB" id="F6FZP0"/>
<dbReference type="HOGENOM" id="CLU_3238600_0_0_4"/>
<gene>
    <name evidence="1" type="ordered locus">RSPO_c01026</name>
</gene>
<organism evidence="1 2">
    <name type="scientific">Ralstonia solanacearum (strain Po82)</name>
    <dbReference type="NCBI Taxonomy" id="1031711"/>
    <lineage>
        <taxon>Bacteria</taxon>
        <taxon>Pseudomonadati</taxon>
        <taxon>Pseudomonadota</taxon>
        <taxon>Betaproteobacteria</taxon>
        <taxon>Burkholderiales</taxon>
        <taxon>Burkholderiaceae</taxon>
        <taxon>Ralstonia</taxon>
        <taxon>Ralstonia solanacearum species complex</taxon>
    </lineage>
</organism>
<dbReference type="Proteomes" id="UP000007953">
    <property type="component" value="Chromosome"/>
</dbReference>
<name>F6FZP0_RALS8</name>
<proteinExistence type="predicted"/>
<evidence type="ECO:0000313" key="2">
    <source>
        <dbReference type="Proteomes" id="UP000007953"/>
    </source>
</evidence>
<reference evidence="1 2" key="1">
    <citation type="journal article" date="2011" name="J. Bacteriol.">
        <title>Complete genome sequence of the plant pathogen Ralstonia solanacearum strain Po82.</title>
        <authorList>
            <person name="Xu J."/>
            <person name="Zheng H.J."/>
            <person name="Liu L."/>
            <person name="Pan Z.C."/>
            <person name="Prior P."/>
            <person name="Tang B."/>
            <person name="Xu J.S."/>
            <person name="Zhang H."/>
            <person name="Tian Q."/>
            <person name="Zhang L.Q."/>
            <person name="Feng J."/>
        </authorList>
    </citation>
    <scope>NUCLEOTIDE SEQUENCE [LARGE SCALE GENOMIC DNA]</scope>
    <source>
        <strain evidence="1 2">Po82</strain>
    </source>
</reference>
<evidence type="ECO:0000313" key="1">
    <source>
        <dbReference type="EMBL" id="AEG68327.1"/>
    </source>
</evidence>
<dbReference type="KEGG" id="rsn:RSPO_c01026"/>
<protein>
    <submittedName>
        <fullName evidence="1">Uncharacterized protein</fullName>
    </submittedName>
</protein>
<dbReference type="PATRIC" id="fig|1031711.3.peg.1005"/>
<accession>F6FZP0</accession>
<dbReference type="EMBL" id="CP002819">
    <property type="protein sequence ID" value="AEG68327.1"/>
    <property type="molecule type" value="Genomic_DNA"/>
</dbReference>